<evidence type="ECO:0000256" key="9">
    <source>
        <dbReference type="PIRSR" id="PIRSR600269-50"/>
    </source>
</evidence>
<dbReference type="PANTHER" id="PTHR10638">
    <property type="entry name" value="COPPER AMINE OXIDASE"/>
    <property type="match status" value="1"/>
</dbReference>
<dbReference type="InterPro" id="IPR015798">
    <property type="entry name" value="Cu_amine_oxidase_C"/>
</dbReference>
<dbReference type="SUPFAM" id="SSF49998">
    <property type="entry name" value="Amine oxidase catalytic domain"/>
    <property type="match status" value="1"/>
</dbReference>
<sequence length="600" mass="67278">MFFVLNTRTLMEVVIDMDTGKEISVEEVKDHHAPLDRTEMSEVKENIARDPIFLEAIKELAVPKELIVLNPWPFGSEDKNPASRKVFCLTYHRNPATNDPESNYFAYPLPLAFYYDICEKKITHTHWCYTGSEEDGMKSRTGPLVYPTKEYLPAEILPSLREDGERTDLKPLIVSQPEGVSFTVNGRLIEWQKWRFRVGFNYREGPVLHDVTYDGRPLFYRISLSEMHVPYADPRPPAHLKQVFDFGDIGLGRSANSLKNGCDCLGTMKYFSTVEVDPTGFAKKISSVICCHEQDNGILWKHTGATGVATVTRQRLLVLQTIITVGNYDYVFAWQFDQAGAINLEARATGILSTAAIDMGKKSPWGTVVAPGVLAPSHQHFINVRIDPMIDGHENSIVQEDVYGLPISELNPHGNAFHVKQTPITTAGFANASPSTNRSFKIYNPNKINPITMTPVSYKLVPHPSQLRLADPDAHMTGRAPFTQHHIWVSSYRDRELYCAGKFTNQSNGNAGGVEAFVARKDNVVNTDVVLWHTFALTHVPRIEDFPVMPVETHMISLKPYNFFTQNPALDVPLSTQAFNKSQYVDVEEDDGCCAGNGAL</sequence>
<comment type="subunit">
    <text evidence="3">Homodimer.</text>
</comment>
<dbReference type="GO" id="GO:0008131">
    <property type="term" value="F:primary methylamine oxidase activity"/>
    <property type="evidence" value="ECO:0007669"/>
    <property type="project" value="InterPro"/>
</dbReference>
<evidence type="ECO:0000313" key="14">
    <source>
        <dbReference type="Proteomes" id="UP000030651"/>
    </source>
</evidence>
<dbReference type="InterPro" id="IPR036460">
    <property type="entry name" value="Cu_amine_oxidase_C_sf"/>
</dbReference>
<dbReference type="GO" id="GO:0009308">
    <property type="term" value="P:amine metabolic process"/>
    <property type="evidence" value="ECO:0007669"/>
    <property type="project" value="UniProtKB-UniRule"/>
</dbReference>
<comment type="cofactor">
    <cofactor evidence="11">
        <name>Cu cation</name>
        <dbReference type="ChEBI" id="CHEBI:23378"/>
    </cofactor>
    <text evidence="11">Contains 1 topaquinone per subunit.</text>
</comment>
<dbReference type="AlphaFoldDB" id="W3WU07"/>
<keyword evidence="6 11" id="KW-0560">Oxidoreductase</keyword>
<dbReference type="STRING" id="1229662.W3WU07"/>
<evidence type="ECO:0000256" key="11">
    <source>
        <dbReference type="RuleBase" id="RU000672"/>
    </source>
</evidence>
<evidence type="ECO:0000256" key="4">
    <source>
        <dbReference type="ARBA" id="ARBA00022723"/>
    </source>
</evidence>
<dbReference type="OMA" id="MYIVATD"/>
<feature type="modified residue" description="2',4',5'-topaquinone" evidence="10">
    <location>
        <position position="328"/>
    </location>
</feature>
<dbReference type="EC" id="1.4.3.-" evidence="11"/>
<name>W3WU07_PESFW</name>
<dbReference type="EMBL" id="KI912116">
    <property type="protein sequence ID" value="ETS77269.1"/>
    <property type="molecule type" value="Genomic_DNA"/>
</dbReference>
<organism evidence="13 14">
    <name type="scientific">Pestalotiopsis fici (strain W106-1 / CGMCC3.15140)</name>
    <dbReference type="NCBI Taxonomy" id="1229662"/>
    <lineage>
        <taxon>Eukaryota</taxon>
        <taxon>Fungi</taxon>
        <taxon>Dikarya</taxon>
        <taxon>Ascomycota</taxon>
        <taxon>Pezizomycotina</taxon>
        <taxon>Sordariomycetes</taxon>
        <taxon>Xylariomycetidae</taxon>
        <taxon>Amphisphaeriales</taxon>
        <taxon>Sporocadaceae</taxon>
        <taxon>Pestalotiopsis</taxon>
    </lineage>
</organism>
<evidence type="ECO:0000256" key="5">
    <source>
        <dbReference type="ARBA" id="ARBA00022772"/>
    </source>
</evidence>
<dbReference type="OrthoDB" id="5379943at2759"/>
<dbReference type="RefSeq" id="XP_007837915.1">
    <property type="nucleotide sequence ID" value="XM_007839724.1"/>
</dbReference>
<gene>
    <name evidence="13" type="ORF">PFICI_11143</name>
</gene>
<proteinExistence type="inferred from homology"/>
<dbReference type="InterPro" id="IPR000269">
    <property type="entry name" value="Cu_amine_oxidase"/>
</dbReference>
<feature type="domain" description="Copper amine oxidase catalytic" evidence="12">
    <location>
        <begin position="174"/>
        <end position="570"/>
    </location>
</feature>
<dbReference type="Gene3D" id="2.70.98.20">
    <property type="entry name" value="Copper amine oxidase, catalytic domain"/>
    <property type="match status" value="1"/>
</dbReference>
<evidence type="ECO:0000259" key="12">
    <source>
        <dbReference type="Pfam" id="PF01179"/>
    </source>
</evidence>
<dbReference type="PANTHER" id="PTHR10638:SF91">
    <property type="entry name" value="AMINE OXIDASE"/>
    <property type="match status" value="1"/>
</dbReference>
<comment type="similarity">
    <text evidence="2 11">Belongs to the copper/topaquinone oxidase family.</text>
</comment>
<dbReference type="InterPro" id="IPR049948">
    <property type="entry name" value="Cu_Am_ox_TPQ-bd"/>
</dbReference>
<dbReference type="InParanoid" id="W3WU07"/>
<dbReference type="Gene3D" id="3.10.450.40">
    <property type="match status" value="1"/>
</dbReference>
<feature type="active site" description="Proton acceptor" evidence="9">
    <location>
        <position position="245"/>
    </location>
</feature>
<dbReference type="FunFam" id="2.70.98.20:FF:000001">
    <property type="entry name" value="Amine oxidase"/>
    <property type="match status" value="1"/>
</dbReference>
<evidence type="ECO:0000256" key="2">
    <source>
        <dbReference type="ARBA" id="ARBA00007983"/>
    </source>
</evidence>
<evidence type="ECO:0000313" key="13">
    <source>
        <dbReference type="EMBL" id="ETS77269.1"/>
    </source>
</evidence>
<evidence type="ECO:0000256" key="6">
    <source>
        <dbReference type="ARBA" id="ARBA00023002"/>
    </source>
</evidence>
<keyword evidence="7 11" id="KW-0186">Copper</keyword>
<dbReference type="InterPro" id="IPR016182">
    <property type="entry name" value="Cu_amine_oxidase_N-reg"/>
</dbReference>
<dbReference type="GO" id="GO:0005507">
    <property type="term" value="F:copper ion binding"/>
    <property type="evidence" value="ECO:0007669"/>
    <property type="project" value="InterPro"/>
</dbReference>
<dbReference type="KEGG" id="pfy:PFICI_11143"/>
<dbReference type="GO" id="GO:0048038">
    <property type="term" value="F:quinone binding"/>
    <property type="evidence" value="ECO:0007669"/>
    <property type="project" value="InterPro"/>
</dbReference>
<evidence type="ECO:0000256" key="8">
    <source>
        <dbReference type="ARBA" id="ARBA00023157"/>
    </source>
</evidence>
<keyword evidence="5 9" id="KW-0801">TPQ</keyword>
<dbReference type="HOGENOM" id="CLU_011500_3_1_1"/>
<keyword evidence="4 11" id="KW-0479">Metal-binding</keyword>
<reference evidence="14" key="1">
    <citation type="journal article" date="2015" name="BMC Genomics">
        <title>Genomic and transcriptomic analysis of the endophytic fungus Pestalotiopsis fici reveals its lifestyle and high potential for synthesis of natural products.</title>
        <authorList>
            <person name="Wang X."/>
            <person name="Zhang X."/>
            <person name="Liu L."/>
            <person name="Xiang M."/>
            <person name="Wang W."/>
            <person name="Sun X."/>
            <person name="Che Y."/>
            <person name="Guo L."/>
            <person name="Liu G."/>
            <person name="Guo L."/>
            <person name="Wang C."/>
            <person name="Yin W.B."/>
            <person name="Stadler M."/>
            <person name="Zhang X."/>
            <person name="Liu X."/>
        </authorList>
    </citation>
    <scope>NUCLEOTIDE SEQUENCE [LARGE SCALE GENOMIC DNA]</scope>
    <source>
        <strain evidence="14">W106-1 / CGMCC3.15140</strain>
    </source>
</reference>
<dbReference type="eggNOG" id="KOG1186">
    <property type="taxonomic scope" value="Eukaryota"/>
</dbReference>
<evidence type="ECO:0000256" key="10">
    <source>
        <dbReference type="PIRSR" id="PIRSR600269-51"/>
    </source>
</evidence>
<dbReference type="PROSITE" id="PS01164">
    <property type="entry name" value="COPPER_AMINE_OXID_1"/>
    <property type="match status" value="1"/>
</dbReference>
<keyword evidence="14" id="KW-1185">Reference proteome</keyword>
<comment type="cofactor">
    <cofactor evidence="1">
        <name>Cu cation</name>
        <dbReference type="ChEBI" id="CHEBI:23378"/>
    </cofactor>
</comment>
<feature type="active site" description="Schiff-base intermediate with substrate; via topaquinone" evidence="9">
    <location>
        <position position="328"/>
    </location>
</feature>
<accession>W3WU07</accession>
<evidence type="ECO:0000256" key="3">
    <source>
        <dbReference type="ARBA" id="ARBA00011738"/>
    </source>
</evidence>
<comment type="PTM">
    <text evidence="10 11">Topaquinone (TPQ) is generated by copper-dependent autoxidation of a specific tyrosyl residue.</text>
</comment>
<dbReference type="GeneID" id="19276156"/>
<dbReference type="Pfam" id="PF01179">
    <property type="entry name" value="Cu_amine_oxid"/>
    <property type="match status" value="1"/>
</dbReference>
<dbReference type="Proteomes" id="UP000030651">
    <property type="component" value="Unassembled WGS sequence"/>
</dbReference>
<keyword evidence="8" id="KW-1015">Disulfide bond</keyword>
<evidence type="ECO:0000256" key="7">
    <source>
        <dbReference type="ARBA" id="ARBA00023008"/>
    </source>
</evidence>
<dbReference type="SUPFAM" id="SSF54416">
    <property type="entry name" value="Amine oxidase N-terminal region"/>
    <property type="match status" value="1"/>
</dbReference>
<protein>
    <recommendedName>
        <fullName evidence="11">Amine oxidase</fullName>
        <ecNumber evidence="11">1.4.3.-</ecNumber>
    </recommendedName>
</protein>
<evidence type="ECO:0000256" key="1">
    <source>
        <dbReference type="ARBA" id="ARBA00001935"/>
    </source>
</evidence>